<dbReference type="PANTHER" id="PTHR23274:SF51">
    <property type="entry name" value="OS03G0423850 PROTEIN"/>
    <property type="match status" value="1"/>
</dbReference>
<dbReference type="Proteomes" id="UP000789901">
    <property type="component" value="Unassembled WGS sequence"/>
</dbReference>
<dbReference type="InterPro" id="IPR027417">
    <property type="entry name" value="P-loop_NTPase"/>
</dbReference>
<evidence type="ECO:0000259" key="1">
    <source>
        <dbReference type="Pfam" id="PF21530"/>
    </source>
</evidence>
<comment type="caution">
    <text evidence="2">The sequence shown here is derived from an EMBL/GenBank/DDBJ whole genome shotgun (WGS) entry which is preliminary data.</text>
</comment>
<evidence type="ECO:0000313" key="3">
    <source>
        <dbReference type="Proteomes" id="UP000789901"/>
    </source>
</evidence>
<dbReference type="PANTHER" id="PTHR23274">
    <property type="entry name" value="DNA HELICASE-RELATED"/>
    <property type="match status" value="1"/>
</dbReference>
<dbReference type="EMBL" id="CAJVQB010035361">
    <property type="protein sequence ID" value="CAG8822434.1"/>
    <property type="molecule type" value="Genomic_DNA"/>
</dbReference>
<name>A0ABN7W9J5_GIGMA</name>
<proteinExistence type="predicted"/>
<gene>
    <name evidence="2" type="ORF">GMARGA_LOCUS28096</name>
</gene>
<organism evidence="2 3">
    <name type="scientific">Gigaspora margarita</name>
    <dbReference type="NCBI Taxonomy" id="4874"/>
    <lineage>
        <taxon>Eukaryota</taxon>
        <taxon>Fungi</taxon>
        <taxon>Fungi incertae sedis</taxon>
        <taxon>Mucoromycota</taxon>
        <taxon>Glomeromycotina</taxon>
        <taxon>Glomeromycetes</taxon>
        <taxon>Diversisporales</taxon>
        <taxon>Gigasporaceae</taxon>
        <taxon>Gigaspora</taxon>
    </lineage>
</organism>
<evidence type="ECO:0000313" key="2">
    <source>
        <dbReference type="EMBL" id="CAG8822434.1"/>
    </source>
</evidence>
<reference evidence="2 3" key="1">
    <citation type="submission" date="2021-06" db="EMBL/GenBank/DDBJ databases">
        <authorList>
            <person name="Kallberg Y."/>
            <person name="Tangrot J."/>
            <person name="Rosling A."/>
        </authorList>
    </citation>
    <scope>NUCLEOTIDE SEQUENCE [LARGE SCALE GENOMIC DNA]</scope>
    <source>
        <strain evidence="2 3">120-4 pot B 10/14</strain>
    </source>
</reference>
<feature type="domain" description="DNA helicase Pif1-like 2B" evidence="1">
    <location>
        <begin position="65"/>
        <end position="104"/>
    </location>
</feature>
<dbReference type="Pfam" id="PF21530">
    <property type="entry name" value="Pif1_2B_dom"/>
    <property type="match status" value="1"/>
</dbReference>
<accession>A0ABN7W9J5</accession>
<keyword evidence="3" id="KW-1185">Reference proteome</keyword>
<feature type="non-terminal residue" evidence="2">
    <location>
        <position position="1"/>
    </location>
</feature>
<dbReference type="InterPro" id="IPR049163">
    <property type="entry name" value="Pif1-like_2B_dom"/>
</dbReference>
<dbReference type="SUPFAM" id="SSF52540">
    <property type="entry name" value="P-loop containing nucleoside triphosphate hydrolases"/>
    <property type="match status" value="1"/>
</dbReference>
<sequence>GDTIQLPKYIILPFQDINALICFIYSNLSANSDPQYLVERAILAPKNEHVNAINAAIMAQLAGEAVKYLSFPPHKLMLKLGTPIILLRNIHLPDGLCNRTRLVCHSFQKHVIEAEIITGKHARICAFLPRVTLSPSNVSLPFTFKRSQFPVQPAFAMTINKSQGQMLNWVGLYLPTLFFLMDSCMLPVRG</sequence>
<protein>
    <submittedName>
        <fullName evidence="2">24488_t:CDS:1</fullName>
    </submittedName>
</protein>